<evidence type="ECO:0000259" key="2">
    <source>
        <dbReference type="SMART" id="SM00856"/>
    </source>
</evidence>
<dbReference type="Proteomes" id="UP000467841">
    <property type="component" value="Unassembled WGS sequence"/>
</dbReference>
<feature type="signal peptide" evidence="1">
    <location>
        <begin position="1"/>
        <end position="18"/>
    </location>
</feature>
<dbReference type="PANTHER" id="PTHR31890">
    <property type="entry name" value="PLANT INVERTASE/PECTIN METHYLESTERASE INHIBITOR SUPERFAMILY PROTEIN"/>
    <property type="match status" value="1"/>
</dbReference>
<dbReference type="OrthoDB" id="1094634at2759"/>
<dbReference type="InterPro" id="IPR035513">
    <property type="entry name" value="Invertase/methylesterase_inhib"/>
</dbReference>
<gene>
    <name evidence="3" type="ORF">MERR_LOCUS9032</name>
</gene>
<name>A0A6D2I251_9BRAS</name>
<dbReference type="GO" id="GO:0004857">
    <property type="term" value="F:enzyme inhibitor activity"/>
    <property type="evidence" value="ECO:0007669"/>
    <property type="project" value="InterPro"/>
</dbReference>
<sequence>MAILSPFLLVSASALTSTKYIDAICGGNPFCMQTLTSYPPAVSATDLFSLAQIVINLGMSYAEGAGRFAAETAEKEPTLTQFKSCQREYDGIQMNLRMGKSELKEYPDGANYDIMRCIDSTVVVRDLIGGNSDNASKTLMEMTRQMQRLINVAVGATVALGG</sequence>
<protein>
    <recommendedName>
        <fullName evidence="2">Pectinesterase inhibitor domain-containing protein</fullName>
    </recommendedName>
</protein>
<organism evidence="3 4">
    <name type="scientific">Microthlaspi erraticum</name>
    <dbReference type="NCBI Taxonomy" id="1685480"/>
    <lineage>
        <taxon>Eukaryota</taxon>
        <taxon>Viridiplantae</taxon>
        <taxon>Streptophyta</taxon>
        <taxon>Embryophyta</taxon>
        <taxon>Tracheophyta</taxon>
        <taxon>Spermatophyta</taxon>
        <taxon>Magnoliopsida</taxon>
        <taxon>eudicotyledons</taxon>
        <taxon>Gunneridae</taxon>
        <taxon>Pentapetalae</taxon>
        <taxon>rosids</taxon>
        <taxon>malvids</taxon>
        <taxon>Brassicales</taxon>
        <taxon>Brassicaceae</taxon>
        <taxon>Coluteocarpeae</taxon>
        <taxon>Microthlaspi</taxon>
    </lineage>
</organism>
<comment type="caution">
    <text evidence="3">The sequence shown here is derived from an EMBL/GenBank/DDBJ whole genome shotgun (WGS) entry which is preliminary data.</text>
</comment>
<dbReference type="EMBL" id="CACVBM020000654">
    <property type="protein sequence ID" value="CAA7021797.1"/>
    <property type="molecule type" value="Genomic_DNA"/>
</dbReference>
<keyword evidence="1" id="KW-0732">Signal</keyword>
<dbReference type="InterPro" id="IPR006501">
    <property type="entry name" value="Pectinesterase_inhib_dom"/>
</dbReference>
<dbReference type="Gene3D" id="1.20.140.40">
    <property type="entry name" value="Invertase/pectin methylesterase inhibitor family protein"/>
    <property type="match status" value="1"/>
</dbReference>
<dbReference type="PANTHER" id="PTHR31890:SF14">
    <property type="entry name" value="PLANT INVERTASE_PECTIN METHYLESTERASE INHIBITOR SUPERFAMILY PROTEIN"/>
    <property type="match status" value="1"/>
</dbReference>
<proteinExistence type="predicted"/>
<evidence type="ECO:0000313" key="4">
    <source>
        <dbReference type="Proteomes" id="UP000467841"/>
    </source>
</evidence>
<dbReference type="SUPFAM" id="SSF101148">
    <property type="entry name" value="Plant invertase/pectin methylesterase inhibitor"/>
    <property type="match status" value="1"/>
</dbReference>
<feature type="domain" description="Pectinesterase inhibitor" evidence="2">
    <location>
        <begin position="16"/>
        <end position="156"/>
    </location>
</feature>
<dbReference type="SMART" id="SM00856">
    <property type="entry name" value="PMEI"/>
    <property type="match status" value="1"/>
</dbReference>
<reference evidence="3" key="1">
    <citation type="submission" date="2020-01" db="EMBL/GenBank/DDBJ databases">
        <authorList>
            <person name="Mishra B."/>
        </authorList>
    </citation>
    <scope>NUCLEOTIDE SEQUENCE [LARGE SCALE GENOMIC DNA]</scope>
</reference>
<dbReference type="Pfam" id="PF04043">
    <property type="entry name" value="PMEI"/>
    <property type="match status" value="1"/>
</dbReference>
<evidence type="ECO:0000313" key="3">
    <source>
        <dbReference type="EMBL" id="CAA7021797.1"/>
    </source>
</evidence>
<evidence type="ECO:0000256" key="1">
    <source>
        <dbReference type="SAM" id="SignalP"/>
    </source>
</evidence>
<accession>A0A6D2I251</accession>
<dbReference type="AlphaFoldDB" id="A0A6D2I251"/>
<feature type="chain" id="PRO_5025637591" description="Pectinesterase inhibitor domain-containing protein" evidence="1">
    <location>
        <begin position="19"/>
        <end position="162"/>
    </location>
</feature>
<keyword evidence="4" id="KW-1185">Reference proteome</keyword>